<evidence type="ECO:0000313" key="1">
    <source>
        <dbReference type="EMBL" id="CCG83159.1"/>
    </source>
</evidence>
<protein>
    <submittedName>
        <fullName evidence="1">Ankyrin repeat protein</fullName>
    </submittedName>
</protein>
<keyword evidence="2" id="KW-1185">Reference proteome</keyword>
<gene>
    <name evidence="1" type="ORF">TAPDE_003334</name>
</gene>
<evidence type="ECO:0000313" key="2">
    <source>
        <dbReference type="Proteomes" id="UP000013776"/>
    </source>
</evidence>
<dbReference type="VEuPathDB" id="FungiDB:TAPDE_003334"/>
<dbReference type="eggNOG" id="ENOG502SCBF">
    <property type="taxonomic scope" value="Eukaryota"/>
</dbReference>
<dbReference type="OrthoDB" id="195446at2759"/>
<dbReference type="Proteomes" id="UP000013776">
    <property type="component" value="Unassembled WGS sequence"/>
</dbReference>
<dbReference type="EMBL" id="CAHR02000126">
    <property type="protein sequence ID" value="CCG83159.1"/>
    <property type="molecule type" value="Genomic_DNA"/>
</dbReference>
<comment type="caution">
    <text evidence="1">The sequence shown here is derived from an EMBL/GenBank/DDBJ whole genome shotgun (WGS) entry which is preliminary data.</text>
</comment>
<sequence>MLKAFGRIINLLTTDHSSESCSEQEFMTGANVTRDLQGRPSQQYFETLSELLLLPPELLLKILDFAEIWCSTGETPFLHKGLLSVHNNRQVASETHPLTAQEVHSLRRVTFRVTSKDQGWSTNNIEQHGTYEGSFTWHEAEIVGGDSETGETISKGRFELQRNIHASKDFSDYCIVINQDHDLFSAFSPGCVIKLLACAQFPGWINRVLNATIELQFSDTFS</sequence>
<dbReference type="AlphaFoldDB" id="R4XBD1"/>
<organism evidence="1 2">
    <name type="scientific">Taphrina deformans (strain PYCC 5710 / ATCC 11124 / CBS 356.35 / IMI 108563 / JCM 9778 / NBRC 8474)</name>
    <name type="common">Peach leaf curl fungus</name>
    <name type="synonym">Lalaria deformans</name>
    <dbReference type="NCBI Taxonomy" id="1097556"/>
    <lineage>
        <taxon>Eukaryota</taxon>
        <taxon>Fungi</taxon>
        <taxon>Dikarya</taxon>
        <taxon>Ascomycota</taxon>
        <taxon>Taphrinomycotina</taxon>
        <taxon>Taphrinomycetes</taxon>
        <taxon>Taphrinales</taxon>
        <taxon>Taphrinaceae</taxon>
        <taxon>Taphrina</taxon>
    </lineage>
</organism>
<dbReference type="STRING" id="1097556.R4XBD1"/>
<reference evidence="1 2" key="1">
    <citation type="journal article" date="2013" name="MBio">
        <title>Genome sequencing of the plant pathogen Taphrina deformans, the causal agent of peach leaf curl.</title>
        <authorList>
            <person name="Cisse O.H."/>
            <person name="Almeida J.M.G.C.F."/>
            <person name="Fonseca A."/>
            <person name="Kumar A.A."/>
            <person name="Salojaervi J."/>
            <person name="Overmyer K."/>
            <person name="Hauser P.M."/>
            <person name="Pagni M."/>
        </authorList>
    </citation>
    <scope>NUCLEOTIDE SEQUENCE [LARGE SCALE GENOMIC DNA]</scope>
    <source>
        <strain evidence="2">PYCC 5710 / ATCC 11124 / CBS 356.35 / IMI 108563 / JCM 9778 / NBRC 8474</strain>
    </source>
</reference>
<name>R4XBD1_TAPDE</name>
<proteinExistence type="predicted"/>
<accession>R4XBD1</accession>